<evidence type="ECO:0000313" key="3">
    <source>
        <dbReference type="Proteomes" id="UP000093391"/>
    </source>
</evidence>
<feature type="domain" description="Phage head morphogenesis" evidence="1">
    <location>
        <begin position="113"/>
        <end position="220"/>
    </location>
</feature>
<keyword evidence="3" id="KW-1185">Reference proteome</keyword>
<dbReference type="InterPro" id="IPR006528">
    <property type="entry name" value="Phage_head_morphogenesis_dom"/>
</dbReference>
<dbReference type="KEGG" id="ala:BFG52_08090"/>
<dbReference type="Proteomes" id="UP000093391">
    <property type="component" value="Chromosome"/>
</dbReference>
<name>A0A1B2M428_9GAMM</name>
<dbReference type="AlphaFoldDB" id="A0A1B2M428"/>
<dbReference type="STRING" id="1789224.BFG52_08090"/>
<gene>
    <name evidence="2" type="ORF">BFG52_08090</name>
</gene>
<proteinExistence type="predicted"/>
<reference evidence="2 3" key="1">
    <citation type="submission" date="2016-08" db="EMBL/GenBank/DDBJ databases">
        <authorList>
            <person name="Seilhamer J.J."/>
        </authorList>
    </citation>
    <scope>NUCLEOTIDE SEQUENCE [LARGE SCALE GENOMIC DNA]</scope>
    <source>
        <strain evidence="2 3">BRTC-1</strain>
    </source>
</reference>
<evidence type="ECO:0000259" key="1">
    <source>
        <dbReference type="Pfam" id="PF04233"/>
    </source>
</evidence>
<protein>
    <submittedName>
        <fullName evidence="2">Phage head morphogenesis protein</fullName>
    </submittedName>
</protein>
<accession>A0A1B2M428</accession>
<dbReference type="NCBIfam" id="TIGR01641">
    <property type="entry name" value="phageSPP1_gp7"/>
    <property type="match status" value="1"/>
</dbReference>
<dbReference type="Pfam" id="PF04233">
    <property type="entry name" value="Phage_Mu_F"/>
    <property type="match status" value="1"/>
</dbReference>
<dbReference type="EMBL" id="CP016895">
    <property type="protein sequence ID" value="AOA59924.1"/>
    <property type="molecule type" value="Genomic_DNA"/>
</dbReference>
<sequence>MQEDVRITLLKEFKDSARREKIAMDGISDWAAHVIDLLVDRWTRKLDLLGPKIAELFLNKSLVNYDVQFKRHLRSAGFTVRIQLSLMQEEALKAVLAENIGLIKSIGTQYLANVQTHVWQCVTSGYDLGTLSKNLQKDFGVSERRAAFIARDQGAKAHAVIEQARRKELGITEAIWLHSHAGKKPRPSHLAAHGKAFDISKGMYLDGKWVLPGQEINCRCGSKAIIEGIVG</sequence>
<evidence type="ECO:0000313" key="2">
    <source>
        <dbReference type="EMBL" id="AOA59924.1"/>
    </source>
</evidence>
<organism evidence="2 3">
    <name type="scientific">Acinetobacter larvae</name>
    <dbReference type="NCBI Taxonomy" id="1789224"/>
    <lineage>
        <taxon>Bacteria</taxon>
        <taxon>Pseudomonadati</taxon>
        <taxon>Pseudomonadota</taxon>
        <taxon>Gammaproteobacteria</taxon>
        <taxon>Moraxellales</taxon>
        <taxon>Moraxellaceae</taxon>
        <taxon>Acinetobacter</taxon>
    </lineage>
</organism>